<feature type="region of interest" description="Disordered" evidence="2">
    <location>
        <begin position="256"/>
        <end position="338"/>
    </location>
</feature>
<evidence type="ECO:0000256" key="1">
    <source>
        <dbReference type="SAM" id="Coils"/>
    </source>
</evidence>
<organism evidence="4">
    <name type="scientific">Mytilinidion resinicola</name>
    <dbReference type="NCBI Taxonomy" id="574789"/>
    <lineage>
        <taxon>Eukaryota</taxon>
        <taxon>Fungi</taxon>
        <taxon>Dikarya</taxon>
        <taxon>Ascomycota</taxon>
        <taxon>Pezizomycotina</taxon>
        <taxon>Dothideomycetes</taxon>
        <taxon>Pleosporomycetidae</taxon>
        <taxon>Mytilinidiales</taxon>
        <taxon>Mytilinidiaceae</taxon>
        <taxon>Mytilinidion</taxon>
    </lineage>
</organism>
<keyword evidence="1" id="KW-0175">Coiled coil</keyword>
<evidence type="ECO:0000259" key="3">
    <source>
        <dbReference type="Pfam" id="PF25540"/>
    </source>
</evidence>
<feature type="coiled-coil region" evidence="1">
    <location>
        <begin position="23"/>
        <end position="67"/>
    </location>
</feature>
<name>A0A6A6YKQ3_9PEZI</name>
<evidence type="ECO:0000313" key="6">
    <source>
        <dbReference type="RefSeq" id="XP_033576416.1"/>
    </source>
</evidence>
<gene>
    <name evidence="4 6" type="ORF">BDZ99DRAFT_463249</name>
</gene>
<dbReference type="EMBL" id="MU003701">
    <property type="protein sequence ID" value="KAF2809452.1"/>
    <property type="molecule type" value="Genomic_DNA"/>
</dbReference>
<dbReference type="Proteomes" id="UP000504636">
    <property type="component" value="Unplaced"/>
</dbReference>
<dbReference type="PANTHER" id="PTHR37543:SF1">
    <property type="entry name" value="CCCH ZINC FINGER DNA BINDING PROTEIN (AFU_ORTHOLOGUE AFUA_5G12760)"/>
    <property type="match status" value="1"/>
</dbReference>
<keyword evidence="5" id="KW-1185">Reference proteome</keyword>
<evidence type="ECO:0000313" key="5">
    <source>
        <dbReference type="Proteomes" id="UP000504636"/>
    </source>
</evidence>
<sequence>MAEVPDSYRGRLAQYRILEESRHALIEELLDKLEKTEAKLQQTELDLQSEQNVRRRLQSEVVESTEREAALVERTSRRPYAMVLIEADPDGFMFLDKYTTKGTKGGEALADELSARLQEYFRPLYDDADKLDLLVRVYANLEGMANAMVREGKVRNLGQLRAFATGFCARVPGFDWIDVGVGKEGGAGRKIRENLTLSTSHLQCRHLILATTPGSVPATFFASLSSTPLTLLDHPSFKPLALPNPTTILPSIFLAPPPPRPSRNGRPQLQLASKEEGRDGSTWLVIRPERSKSQGARSRSRRGGGSDDEDSALSISIGPDNTVSVGRDGPNGRKRILN</sequence>
<accession>A0A6A6YKQ3</accession>
<dbReference type="AlphaFoldDB" id="A0A6A6YKQ3"/>
<dbReference type="OrthoDB" id="2270193at2759"/>
<reference evidence="4 6" key="1">
    <citation type="journal article" date="2020" name="Stud. Mycol.">
        <title>101 Dothideomycetes genomes: a test case for predicting lifestyles and emergence of pathogens.</title>
        <authorList>
            <person name="Haridas S."/>
            <person name="Albert R."/>
            <person name="Binder M."/>
            <person name="Bloem J."/>
            <person name="Labutti K."/>
            <person name="Salamov A."/>
            <person name="Andreopoulos B."/>
            <person name="Baker S."/>
            <person name="Barry K."/>
            <person name="Bills G."/>
            <person name="Bluhm B."/>
            <person name="Cannon C."/>
            <person name="Castanera R."/>
            <person name="Culley D."/>
            <person name="Daum C."/>
            <person name="Ezra D."/>
            <person name="Gonzalez J."/>
            <person name="Henrissat B."/>
            <person name="Kuo A."/>
            <person name="Liang C."/>
            <person name="Lipzen A."/>
            <person name="Lutzoni F."/>
            <person name="Magnuson J."/>
            <person name="Mondo S."/>
            <person name="Nolan M."/>
            <person name="Ohm R."/>
            <person name="Pangilinan J."/>
            <person name="Park H.-J."/>
            <person name="Ramirez L."/>
            <person name="Alfaro M."/>
            <person name="Sun H."/>
            <person name="Tritt A."/>
            <person name="Yoshinaga Y."/>
            <person name="Zwiers L.-H."/>
            <person name="Turgeon B."/>
            <person name="Goodwin S."/>
            <person name="Spatafora J."/>
            <person name="Crous P."/>
            <person name="Grigoriev I."/>
        </authorList>
    </citation>
    <scope>NUCLEOTIDE SEQUENCE</scope>
    <source>
        <strain evidence="4 6">CBS 304.34</strain>
    </source>
</reference>
<feature type="domain" description="DUF7923" evidence="3">
    <location>
        <begin position="76"/>
        <end position="233"/>
    </location>
</feature>
<protein>
    <recommendedName>
        <fullName evidence="3">DUF7923 domain-containing protein</fullName>
    </recommendedName>
</protein>
<dbReference type="Pfam" id="PF25540">
    <property type="entry name" value="DUF7923"/>
    <property type="match status" value="1"/>
</dbReference>
<reference evidence="6" key="3">
    <citation type="submission" date="2025-04" db="UniProtKB">
        <authorList>
            <consortium name="RefSeq"/>
        </authorList>
    </citation>
    <scope>IDENTIFICATION</scope>
    <source>
        <strain evidence="6">CBS 304.34</strain>
    </source>
</reference>
<evidence type="ECO:0000313" key="4">
    <source>
        <dbReference type="EMBL" id="KAF2809452.1"/>
    </source>
</evidence>
<reference evidence="6" key="2">
    <citation type="submission" date="2020-04" db="EMBL/GenBank/DDBJ databases">
        <authorList>
            <consortium name="NCBI Genome Project"/>
        </authorList>
    </citation>
    <scope>NUCLEOTIDE SEQUENCE</scope>
    <source>
        <strain evidence="6">CBS 304.34</strain>
    </source>
</reference>
<dbReference type="RefSeq" id="XP_033576416.1">
    <property type="nucleotide sequence ID" value="XM_033720036.1"/>
</dbReference>
<dbReference type="GeneID" id="54460929"/>
<proteinExistence type="predicted"/>
<evidence type="ECO:0000256" key="2">
    <source>
        <dbReference type="SAM" id="MobiDB-lite"/>
    </source>
</evidence>
<dbReference type="InterPro" id="IPR057683">
    <property type="entry name" value="DUF7923"/>
</dbReference>
<dbReference type="PANTHER" id="PTHR37543">
    <property type="entry name" value="CCCH ZINC FINGER DNA BINDING PROTEIN (AFU_ORTHOLOGUE AFUA_5G12760)"/>
    <property type="match status" value="1"/>
</dbReference>